<name>A0A495JHE0_9ACTN</name>
<evidence type="ECO:0000313" key="1">
    <source>
        <dbReference type="EMBL" id="RKR88416.1"/>
    </source>
</evidence>
<proteinExistence type="predicted"/>
<accession>A0A495JHE0</accession>
<dbReference type="PROSITE" id="PS51257">
    <property type="entry name" value="PROKAR_LIPOPROTEIN"/>
    <property type="match status" value="1"/>
</dbReference>
<comment type="caution">
    <text evidence="1">The sequence shown here is derived from an EMBL/GenBank/DDBJ whole genome shotgun (WGS) entry which is preliminary data.</text>
</comment>
<evidence type="ECO:0000313" key="2">
    <source>
        <dbReference type="Proteomes" id="UP000277671"/>
    </source>
</evidence>
<dbReference type="AlphaFoldDB" id="A0A495JHE0"/>
<reference evidence="1 2" key="1">
    <citation type="submission" date="2018-10" db="EMBL/GenBank/DDBJ databases">
        <title>Sequencing the genomes of 1000 actinobacteria strains.</title>
        <authorList>
            <person name="Klenk H.-P."/>
        </authorList>
    </citation>
    <scope>NUCLEOTIDE SEQUENCE [LARGE SCALE GENOMIC DNA]</scope>
    <source>
        <strain evidence="1 2">DSM 45175</strain>
    </source>
</reference>
<gene>
    <name evidence="1" type="ORF">BDK92_2739</name>
</gene>
<sequence>MVLVTNRTGHCPPPAATAASGCAPDVVAQDAAIDAVVSASPAEAVVDERVILPLHDAFVPDSNVGCDDSLLSQYLHAPFGVSAYLLG</sequence>
<protein>
    <submittedName>
        <fullName evidence="1">Uncharacterized protein</fullName>
    </submittedName>
</protein>
<dbReference type="RefSeq" id="WP_147456996.1">
    <property type="nucleotide sequence ID" value="NZ_RBKT01000001.1"/>
</dbReference>
<keyword evidence="2" id="KW-1185">Reference proteome</keyword>
<dbReference type="EMBL" id="RBKT01000001">
    <property type="protein sequence ID" value="RKR88416.1"/>
    <property type="molecule type" value="Genomic_DNA"/>
</dbReference>
<organism evidence="1 2">
    <name type="scientific">Micromonospora pisi</name>
    <dbReference type="NCBI Taxonomy" id="589240"/>
    <lineage>
        <taxon>Bacteria</taxon>
        <taxon>Bacillati</taxon>
        <taxon>Actinomycetota</taxon>
        <taxon>Actinomycetes</taxon>
        <taxon>Micromonosporales</taxon>
        <taxon>Micromonosporaceae</taxon>
        <taxon>Micromonospora</taxon>
    </lineage>
</organism>
<dbReference type="Proteomes" id="UP000277671">
    <property type="component" value="Unassembled WGS sequence"/>
</dbReference>